<keyword evidence="7" id="KW-0969">Cilium</keyword>
<dbReference type="Gene3D" id="1.20.1520.10">
    <property type="entry name" value="ADP-ribosylation factor-like 2-binding protein, domain"/>
    <property type="match status" value="1"/>
</dbReference>
<dbReference type="OrthoDB" id="526306at2759"/>
<keyword evidence="5" id="KW-0963">Cytoplasm</keyword>
<organism evidence="11 12">
    <name type="scientific">Edaphochlamys debaryana</name>
    <dbReference type="NCBI Taxonomy" id="47281"/>
    <lineage>
        <taxon>Eukaryota</taxon>
        <taxon>Viridiplantae</taxon>
        <taxon>Chlorophyta</taxon>
        <taxon>core chlorophytes</taxon>
        <taxon>Chlorophyceae</taxon>
        <taxon>CS clade</taxon>
        <taxon>Chlamydomonadales</taxon>
        <taxon>Chlamydomonadales incertae sedis</taxon>
        <taxon>Edaphochlamys</taxon>
    </lineage>
</organism>
<comment type="similarity">
    <text evidence="3">Belongs to the CFAP36 family.</text>
</comment>
<evidence type="ECO:0000259" key="10">
    <source>
        <dbReference type="Pfam" id="PF11527"/>
    </source>
</evidence>
<name>A0A836C1J6_9CHLO</name>
<keyword evidence="8" id="KW-0966">Cell projection</keyword>
<dbReference type="PANTHER" id="PTHR21532:SF0">
    <property type="entry name" value="CILIA- AND FLAGELLA-ASSOCIATED PROTEIN 36"/>
    <property type="match status" value="1"/>
</dbReference>
<protein>
    <recommendedName>
        <fullName evidence="4">Cilia- and flagella-associated protein 36</fullName>
    </recommendedName>
    <alternativeName>
        <fullName evidence="9">Coiled-coil domain-containing protein 104</fullName>
    </alternativeName>
</protein>
<reference evidence="11" key="1">
    <citation type="journal article" date="2020" name="bioRxiv">
        <title>Comparative genomics of Chlamydomonas.</title>
        <authorList>
            <person name="Craig R.J."/>
            <person name="Hasan A.R."/>
            <person name="Ness R.W."/>
            <person name="Keightley P.D."/>
        </authorList>
    </citation>
    <scope>NUCLEOTIDE SEQUENCE</scope>
    <source>
        <strain evidence="11">CCAP 11/70</strain>
    </source>
</reference>
<proteinExistence type="inferred from homology"/>
<gene>
    <name evidence="11" type="ORF">HYH03_006194</name>
</gene>
<dbReference type="InterPro" id="IPR038888">
    <property type="entry name" value="CFAP36"/>
</dbReference>
<evidence type="ECO:0000256" key="5">
    <source>
        <dbReference type="ARBA" id="ARBA00022490"/>
    </source>
</evidence>
<comment type="subcellular location">
    <subcellularLocation>
        <location evidence="1">Cell projection</location>
        <location evidence="1">Cilium</location>
    </subcellularLocation>
    <subcellularLocation>
        <location evidence="2">Cytoplasm</location>
    </subcellularLocation>
</comment>
<keyword evidence="6" id="KW-0175">Coiled coil</keyword>
<dbReference type="AlphaFoldDB" id="A0A836C1J6"/>
<dbReference type="Proteomes" id="UP000612055">
    <property type="component" value="Unassembled WGS sequence"/>
</dbReference>
<keyword evidence="12" id="KW-1185">Reference proteome</keyword>
<dbReference type="Pfam" id="PF11527">
    <property type="entry name" value="ARL2_Bind_BART"/>
    <property type="match status" value="1"/>
</dbReference>
<evidence type="ECO:0000256" key="9">
    <source>
        <dbReference type="ARBA" id="ARBA00031593"/>
    </source>
</evidence>
<evidence type="ECO:0000256" key="7">
    <source>
        <dbReference type="ARBA" id="ARBA00023069"/>
    </source>
</evidence>
<comment type="caution">
    <text evidence="11">The sequence shown here is derived from an EMBL/GenBank/DDBJ whole genome shotgun (WGS) entry which is preliminary data.</text>
</comment>
<dbReference type="GO" id="GO:0097546">
    <property type="term" value="C:ciliary base"/>
    <property type="evidence" value="ECO:0007669"/>
    <property type="project" value="TreeGrafter"/>
</dbReference>
<evidence type="ECO:0000256" key="2">
    <source>
        <dbReference type="ARBA" id="ARBA00004496"/>
    </source>
</evidence>
<evidence type="ECO:0000256" key="6">
    <source>
        <dbReference type="ARBA" id="ARBA00023054"/>
    </source>
</evidence>
<evidence type="ECO:0000313" key="11">
    <source>
        <dbReference type="EMBL" id="KAG2495594.1"/>
    </source>
</evidence>
<dbReference type="InterPro" id="IPR023379">
    <property type="entry name" value="BART_dom"/>
</dbReference>
<dbReference type="GO" id="GO:0005930">
    <property type="term" value="C:axoneme"/>
    <property type="evidence" value="ECO:0007669"/>
    <property type="project" value="TreeGrafter"/>
</dbReference>
<accession>A0A836C1J6</accession>
<dbReference type="InterPro" id="IPR042541">
    <property type="entry name" value="BART_sf"/>
</dbReference>
<evidence type="ECO:0000256" key="8">
    <source>
        <dbReference type="ARBA" id="ARBA00023273"/>
    </source>
</evidence>
<dbReference type="PANTHER" id="PTHR21532">
    <property type="entry name" value="PHOSPHODIESTERASE HL"/>
    <property type="match status" value="1"/>
</dbReference>
<evidence type="ECO:0000256" key="3">
    <source>
        <dbReference type="ARBA" id="ARBA00007460"/>
    </source>
</evidence>
<evidence type="ECO:0000313" key="12">
    <source>
        <dbReference type="Proteomes" id="UP000612055"/>
    </source>
</evidence>
<evidence type="ECO:0000256" key="4">
    <source>
        <dbReference type="ARBA" id="ARBA00021815"/>
    </source>
</evidence>
<feature type="domain" description="BART" evidence="10">
    <location>
        <begin position="6"/>
        <end position="113"/>
    </location>
</feature>
<evidence type="ECO:0000256" key="1">
    <source>
        <dbReference type="ARBA" id="ARBA00004138"/>
    </source>
</evidence>
<dbReference type="EMBL" id="JAEHOE010000023">
    <property type="protein sequence ID" value="KAG2495594.1"/>
    <property type="molecule type" value="Genomic_DNA"/>
</dbReference>
<sequence>MTQTAELLSKLEDFFCSPKFTSAIGDFMGENAGKLVYAPLDEEQPLSNYDIYKAYTQLIERQLEDFIASEGLTVKDVCDACAAAQDSAEHMHLAAIDYLVASTEYEAFMQLAYDHHCMTLYEPDESTAWDAKEGAPEVAEAAAA</sequence>